<proteinExistence type="predicted"/>
<evidence type="ECO:0000313" key="1">
    <source>
        <dbReference type="EMBL" id="KAF2477292.1"/>
    </source>
</evidence>
<gene>
    <name evidence="1" type="ORF">BDR25DRAFT_45253</name>
</gene>
<sequence length="516" mass="56403">EYYHSLFQSVTILEISAQQRGVNGLTSTLTWTVNIERAGTRECDAVFNVVQETLLQVPCRSGVFAPLSGPTTPRKTNVDVGHRPTDKAPCLPPEHTVYADRKQCFTMADAETELSLELTRIIACPYPASLTKLADILARANGFAVRKCILDRPPCAILKLAAIISAALPLWAYTLRILQSLCHSSEFRDKLLFQHPGLLTALLTKANASQHDFDESSELCVLLLSKPLPEAVPLPAGAQSFFLRVFERAIKTPEVRTLKPIYCMLNGACRDLLTLLPSEARHTFDKELCQILSSNSTGPNSMLLLWCFGIIILAERPQEVANLSSSFTSSEIHTPNVAPTREWSTISGRKLFGSASGLHKTINLTYLSVIWATKGGVGVSDVEAVECIKIAIRTMQFIPKDVRQGWPSSSALAKNSFPKLATKILRKGIHPSVQIEALCFYALIVGENALPFDIVVQYEEALLKVAGLQTDANSSRQTLQISLPLFAVSLSPLIGNALSDFEIGPVKTVNTAGHLI</sequence>
<dbReference type="EMBL" id="MU003493">
    <property type="protein sequence ID" value="KAF2477292.1"/>
    <property type="molecule type" value="Genomic_DNA"/>
</dbReference>
<accession>A0ACB6RG57</accession>
<protein>
    <submittedName>
        <fullName evidence="1">Uncharacterized protein</fullName>
    </submittedName>
</protein>
<name>A0ACB6RG57_9PLEO</name>
<evidence type="ECO:0000313" key="2">
    <source>
        <dbReference type="Proteomes" id="UP000799755"/>
    </source>
</evidence>
<comment type="caution">
    <text evidence="1">The sequence shown here is derived from an EMBL/GenBank/DDBJ whole genome shotgun (WGS) entry which is preliminary data.</text>
</comment>
<organism evidence="1 2">
    <name type="scientific">Lindgomyces ingoldianus</name>
    <dbReference type="NCBI Taxonomy" id="673940"/>
    <lineage>
        <taxon>Eukaryota</taxon>
        <taxon>Fungi</taxon>
        <taxon>Dikarya</taxon>
        <taxon>Ascomycota</taxon>
        <taxon>Pezizomycotina</taxon>
        <taxon>Dothideomycetes</taxon>
        <taxon>Pleosporomycetidae</taxon>
        <taxon>Pleosporales</taxon>
        <taxon>Lindgomycetaceae</taxon>
        <taxon>Lindgomyces</taxon>
    </lineage>
</organism>
<dbReference type="Proteomes" id="UP000799755">
    <property type="component" value="Unassembled WGS sequence"/>
</dbReference>
<reference evidence="1" key="1">
    <citation type="journal article" date="2020" name="Stud. Mycol.">
        <title>101 Dothideomycetes genomes: a test case for predicting lifestyles and emergence of pathogens.</title>
        <authorList>
            <person name="Haridas S."/>
            <person name="Albert R."/>
            <person name="Binder M."/>
            <person name="Bloem J."/>
            <person name="Labutti K."/>
            <person name="Salamov A."/>
            <person name="Andreopoulos B."/>
            <person name="Baker S."/>
            <person name="Barry K."/>
            <person name="Bills G."/>
            <person name="Bluhm B."/>
            <person name="Cannon C."/>
            <person name="Castanera R."/>
            <person name="Culley D."/>
            <person name="Daum C."/>
            <person name="Ezra D."/>
            <person name="Gonzalez J."/>
            <person name="Henrissat B."/>
            <person name="Kuo A."/>
            <person name="Liang C."/>
            <person name="Lipzen A."/>
            <person name="Lutzoni F."/>
            <person name="Magnuson J."/>
            <person name="Mondo S."/>
            <person name="Nolan M."/>
            <person name="Ohm R."/>
            <person name="Pangilinan J."/>
            <person name="Park H.-J."/>
            <person name="Ramirez L."/>
            <person name="Alfaro M."/>
            <person name="Sun H."/>
            <person name="Tritt A."/>
            <person name="Yoshinaga Y."/>
            <person name="Zwiers L.-H."/>
            <person name="Turgeon B."/>
            <person name="Goodwin S."/>
            <person name="Spatafora J."/>
            <person name="Crous P."/>
            <person name="Grigoriev I."/>
        </authorList>
    </citation>
    <scope>NUCLEOTIDE SEQUENCE</scope>
    <source>
        <strain evidence="1">ATCC 200398</strain>
    </source>
</reference>
<feature type="non-terminal residue" evidence="1">
    <location>
        <position position="1"/>
    </location>
</feature>
<keyword evidence="2" id="KW-1185">Reference proteome</keyword>